<gene>
    <name evidence="1" type="ORF">GG681_11920</name>
</gene>
<reference evidence="1 2" key="1">
    <citation type="submission" date="2019-10" db="EMBL/GenBank/DDBJ databases">
        <title>Epibacterium sp. nov., isolated from seawater.</title>
        <authorList>
            <person name="Zhang X."/>
            <person name="Li N."/>
        </authorList>
    </citation>
    <scope>NUCLEOTIDE SEQUENCE [LARGE SCALE GENOMIC DNA]</scope>
    <source>
        <strain evidence="1 2">SM1969</strain>
    </source>
</reference>
<comment type="caution">
    <text evidence="1">The sequence shown here is derived from an EMBL/GenBank/DDBJ whole genome shotgun (WGS) entry which is preliminary data.</text>
</comment>
<accession>A0A844AZJ4</accession>
<evidence type="ECO:0000313" key="2">
    <source>
        <dbReference type="Proteomes" id="UP000436694"/>
    </source>
</evidence>
<dbReference type="EMBL" id="WIXK01000005">
    <property type="protein sequence ID" value="MQY43351.1"/>
    <property type="molecule type" value="Genomic_DNA"/>
</dbReference>
<dbReference type="Proteomes" id="UP000436694">
    <property type="component" value="Unassembled WGS sequence"/>
</dbReference>
<evidence type="ECO:0000313" key="1">
    <source>
        <dbReference type="EMBL" id="MQY43351.1"/>
    </source>
</evidence>
<proteinExistence type="predicted"/>
<dbReference type="AlphaFoldDB" id="A0A844AZJ4"/>
<sequence>MVGATCMTLAAFVPLTPASADVERACRQSDRTANRNLCNCIGRVADNQLSRREQRTVAKWFSNPDEAQSVRQSSNRSDEALWKRYKAFGETARRICG</sequence>
<name>A0A844AZJ4_9RHOB</name>
<keyword evidence="2" id="KW-1185">Reference proteome</keyword>
<protein>
    <submittedName>
        <fullName evidence="1">Uncharacterized protein</fullName>
    </submittedName>
</protein>
<organism evidence="1 2">
    <name type="scientific">Tritonibacter aquimaris</name>
    <dbReference type="NCBI Taxonomy" id="2663379"/>
    <lineage>
        <taxon>Bacteria</taxon>
        <taxon>Pseudomonadati</taxon>
        <taxon>Pseudomonadota</taxon>
        <taxon>Alphaproteobacteria</taxon>
        <taxon>Rhodobacterales</taxon>
        <taxon>Paracoccaceae</taxon>
        <taxon>Tritonibacter</taxon>
    </lineage>
</organism>